<reference evidence="2" key="1">
    <citation type="submission" date="2022-02" db="EMBL/GenBank/DDBJ databases">
        <authorList>
            <person name="Henning P.M."/>
            <person name="McCubbin A.G."/>
            <person name="Shore J.S."/>
        </authorList>
    </citation>
    <scope>NUCLEOTIDE SEQUENCE</scope>
    <source>
        <strain evidence="2">F60SS</strain>
        <tissue evidence="2">Leaves</tissue>
    </source>
</reference>
<feature type="region of interest" description="Disordered" evidence="1">
    <location>
        <begin position="21"/>
        <end position="58"/>
    </location>
</feature>
<dbReference type="Proteomes" id="UP001141552">
    <property type="component" value="Unassembled WGS sequence"/>
</dbReference>
<evidence type="ECO:0000313" key="2">
    <source>
        <dbReference type="EMBL" id="KAJ4822463.1"/>
    </source>
</evidence>
<evidence type="ECO:0008006" key="4">
    <source>
        <dbReference type="Google" id="ProtNLM"/>
    </source>
</evidence>
<dbReference type="Pfam" id="PF12609">
    <property type="entry name" value="DUF3774"/>
    <property type="match status" value="1"/>
</dbReference>
<dbReference type="InterPro" id="IPR022251">
    <property type="entry name" value="DUF3774_wound-induced"/>
</dbReference>
<dbReference type="PANTHER" id="PTHR33090">
    <property type="entry name" value="DUF3774 DOMAIN PROTEIN-RELATED"/>
    <property type="match status" value="1"/>
</dbReference>
<dbReference type="EMBL" id="JAKUCV010007670">
    <property type="protein sequence ID" value="KAJ4822463.1"/>
    <property type="molecule type" value="Genomic_DNA"/>
</dbReference>
<dbReference type="OrthoDB" id="1923904at2759"/>
<comment type="caution">
    <text evidence="2">The sequence shown here is derived from an EMBL/GenBank/DDBJ whole genome shotgun (WGS) entry which is preliminary data.</text>
</comment>
<organism evidence="2 3">
    <name type="scientific">Turnera subulata</name>
    <dbReference type="NCBI Taxonomy" id="218843"/>
    <lineage>
        <taxon>Eukaryota</taxon>
        <taxon>Viridiplantae</taxon>
        <taxon>Streptophyta</taxon>
        <taxon>Embryophyta</taxon>
        <taxon>Tracheophyta</taxon>
        <taxon>Spermatophyta</taxon>
        <taxon>Magnoliopsida</taxon>
        <taxon>eudicotyledons</taxon>
        <taxon>Gunneridae</taxon>
        <taxon>Pentapetalae</taxon>
        <taxon>rosids</taxon>
        <taxon>fabids</taxon>
        <taxon>Malpighiales</taxon>
        <taxon>Passifloraceae</taxon>
        <taxon>Turnera</taxon>
    </lineage>
</organism>
<gene>
    <name evidence="2" type="ORF">Tsubulata_022805</name>
</gene>
<protein>
    <recommendedName>
        <fullName evidence="4">Wound-responsive family protein</fullName>
    </recommendedName>
</protein>
<evidence type="ECO:0000313" key="3">
    <source>
        <dbReference type="Proteomes" id="UP001141552"/>
    </source>
</evidence>
<keyword evidence="3" id="KW-1185">Reference proteome</keyword>
<sequence length="96" mass="10111">MSYLNRVWMAASVAVVQGHPADQGSKWKSGLRSLQQHGGGKRRLSSSPGADGADFRPLSGAVGSECGGGVMGGDDVAMQKDESLRRVMYLNCWGQG</sequence>
<name>A0A9Q0IZ09_9ROSI</name>
<dbReference type="AlphaFoldDB" id="A0A9Q0IZ09"/>
<evidence type="ECO:0000256" key="1">
    <source>
        <dbReference type="SAM" id="MobiDB-lite"/>
    </source>
</evidence>
<reference evidence="2" key="2">
    <citation type="journal article" date="2023" name="Plants (Basel)">
        <title>Annotation of the Turnera subulata (Passifloraceae) Draft Genome Reveals the S-Locus Evolved after the Divergence of Turneroideae from Passifloroideae in a Stepwise Manner.</title>
        <authorList>
            <person name="Henning P.M."/>
            <person name="Roalson E.H."/>
            <person name="Mir W."/>
            <person name="McCubbin A.G."/>
            <person name="Shore J.S."/>
        </authorList>
    </citation>
    <scope>NUCLEOTIDE SEQUENCE</scope>
    <source>
        <strain evidence="2">F60SS</strain>
    </source>
</reference>
<accession>A0A9Q0IZ09</accession>
<proteinExistence type="predicted"/>